<proteinExistence type="predicted"/>
<evidence type="ECO:0000256" key="1">
    <source>
        <dbReference type="SAM" id="MobiDB-lite"/>
    </source>
</evidence>
<keyword evidence="3" id="KW-1185">Reference proteome</keyword>
<dbReference type="EMBL" id="ASRX01000011">
    <property type="protein sequence ID" value="EYF07307.1"/>
    <property type="molecule type" value="Genomic_DNA"/>
</dbReference>
<evidence type="ECO:0008006" key="4">
    <source>
        <dbReference type="Google" id="ProtNLM"/>
    </source>
</evidence>
<dbReference type="Proteomes" id="UP000019678">
    <property type="component" value="Unassembled WGS sequence"/>
</dbReference>
<feature type="region of interest" description="Disordered" evidence="1">
    <location>
        <begin position="184"/>
        <end position="240"/>
    </location>
</feature>
<organism evidence="2 3">
    <name type="scientific">Chondromyces apiculatus DSM 436</name>
    <dbReference type="NCBI Taxonomy" id="1192034"/>
    <lineage>
        <taxon>Bacteria</taxon>
        <taxon>Pseudomonadati</taxon>
        <taxon>Myxococcota</taxon>
        <taxon>Polyangia</taxon>
        <taxon>Polyangiales</taxon>
        <taxon>Polyangiaceae</taxon>
        <taxon>Chondromyces</taxon>
    </lineage>
</organism>
<feature type="compositionally biased region" description="Low complexity" evidence="1">
    <location>
        <begin position="206"/>
        <end position="215"/>
    </location>
</feature>
<reference evidence="2 3" key="1">
    <citation type="submission" date="2013-05" db="EMBL/GenBank/DDBJ databases">
        <title>Genome assembly of Chondromyces apiculatus DSM 436.</title>
        <authorList>
            <person name="Sharma G."/>
            <person name="Khatri I."/>
            <person name="Kaur C."/>
            <person name="Mayilraj S."/>
            <person name="Subramanian S."/>
        </authorList>
    </citation>
    <scope>NUCLEOTIDE SEQUENCE [LARGE SCALE GENOMIC DNA]</scope>
    <source>
        <strain evidence="2 3">DSM 436</strain>
    </source>
</reference>
<feature type="compositionally biased region" description="Basic and acidic residues" evidence="1">
    <location>
        <begin position="216"/>
        <end position="232"/>
    </location>
</feature>
<dbReference type="eggNOG" id="COG2974">
    <property type="taxonomic scope" value="Bacteria"/>
</dbReference>
<evidence type="ECO:0000313" key="2">
    <source>
        <dbReference type="EMBL" id="EYF07307.1"/>
    </source>
</evidence>
<dbReference type="AlphaFoldDB" id="A0A017TEF6"/>
<comment type="caution">
    <text evidence="2">The sequence shown here is derived from an EMBL/GenBank/DDBJ whole genome shotgun (WGS) entry which is preliminary data.</text>
</comment>
<name>A0A017TEF6_9BACT</name>
<accession>A0A017TEF6</accession>
<dbReference type="STRING" id="1192034.CAP_0786"/>
<evidence type="ECO:0000313" key="3">
    <source>
        <dbReference type="Proteomes" id="UP000019678"/>
    </source>
</evidence>
<sequence length="240" mass="26761">MHLVDLIEKRRFVGREFLLWTWFQSELREGRFDVEGFGPCEILLEGQLTLTLDKEQSRLKGTAPSTAPEAREALRQGKLPTQARMRIERGELVYTFVIQADTLNLSGVRIPAQVKEEEDERFYERMYLVEELEALLGAVYAEFLAQRLSTAWEKTVAPAIRSWIRGEAVDPAALKRLRVAPVGQGAGQSAASTPDAAGTQAKGRPARPTTMAPPALDERDERNDRDDRDGRGKGAARAVA</sequence>
<protein>
    <recommendedName>
        <fullName evidence="4">Recombination-associated protein RdgC</fullName>
    </recommendedName>
</protein>
<gene>
    <name evidence="2" type="ORF">CAP_0786</name>
</gene>
<dbReference type="RefSeq" id="WP_063748659.1">
    <property type="nucleotide sequence ID" value="NZ_ASRX01000011.1"/>
</dbReference>